<keyword evidence="2" id="KW-1185">Reference proteome</keyword>
<reference evidence="1" key="1">
    <citation type="submission" date="2022-08" db="EMBL/GenBank/DDBJ databases">
        <title>Draft genome sequence of Lysinibacillus sp. strain KH24.</title>
        <authorList>
            <person name="Kanbe H."/>
            <person name="Itoh H."/>
        </authorList>
    </citation>
    <scope>NUCLEOTIDE SEQUENCE</scope>
    <source>
        <strain evidence="1">KH24</strain>
    </source>
</reference>
<accession>A0ABQ5NKT4</accession>
<evidence type="ECO:0008006" key="3">
    <source>
        <dbReference type="Google" id="ProtNLM"/>
    </source>
</evidence>
<gene>
    <name evidence="1" type="ORF">LYSBPC_20490</name>
</gene>
<comment type="caution">
    <text evidence="1">The sequence shown here is derived from an EMBL/GenBank/DDBJ whole genome shotgun (WGS) entry which is preliminary data.</text>
</comment>
<proteinExistence type="predicted"/>
<dbReference type="Proteomes" id="UP001065593">
    <property type="component" value="Unassembled WGS sequence"/>
</dbReference>
<evidence type="ECO:0000313" key="2">
    <source>
        <dbReference type="Proteomes" id="UP001065593"/>
    </source>
</evidence>
<dbReference type="EMBL" id="BRZA01000002">
    <property type="protein sequence ID" value="GLC88922.1"/>
    <property type="molecule type" value="Genomic_DNA"/>
</dbReference>
<protein>
    <recommendedName>
        <fullName evidence="3">YolD-like family protein</fullName>
    </recommendedName>
</protein>
<dbReference type="Pfam" id="PF08863">
    <property type="entry name" value="YolD"/>
    <property type="match status" value="1"/>
</dbReference>
<sequence length="113" mass="13517">MMKDRGTIKWMPMMLPEHVRMLHDWEQEECCVFPSEKMEWELEELQQMIQQTVGTGSILQFRWWENQSWQEAVGMITAIDRTTHELLLETSLTVKRISFSSIDVVQLVDDYHD</sequence>
<organism evidence="1 2">
    <name type="scientific">Lysinibacillus piscis</name>
    <dbReference type="NCBI Taxonomy" id="2518931"/>
    <lineage>
        <taxon>Bacteria</taxon>
        <taxon>Bacillati</taxon>
        <taxon>Bacillota</taxon>
        <taxon>Bacilli</taxon>
        <taxon>Bacillales</taxon>
        <taxon>Bacillaceae</taxon>
        <taxon>Lysinibacillus</taxon>
    </lineage>
</organism>
<evidence type="ECO:0000313" key="1">
    <source>
        <dbReference type="EMBL" id="GLC88922.1"/>
    </source>
</evidence>
<dbReference type="InterPro" id="IPR014962">
    <property type="entry name" value="YolD"/>
</dbReference>
<dbReference type="RefSeq" id="WP_264988674.1">
    <property type="nucleotide sequence ID" value="NZ_BRZA01000002.1"/>
</dbReference>
<name>A0ABQ5NKT4_9BACI</name>